<dbReference type="Proteomes" id="UP001318040">
    <property type="component" value="Chromosome 74"/>
</dbReference>
<protein>
    <submittedName>
        <fullName evidence="4">Regulator of G-protein signaling 8-like</fullName>
    </submittedName>
</protein>
<dbReference type="PANTHER" id="PTHR10845">
    <property type="entry name" value="REGULATOR OF G PROTEIN SIGNALING"/>
    <property type="match status" value="1"/>
</dbReference>
<reference evidence="4" key="1">
    <citation type="submission" date="2025-08" db="UniProtKB">
        <authorList>
            <consortium name="RefSeq"/>
        </authorList>
    </citation>
    <scope>IDENTIFICATION</scope>
    <source>
        <tissue evidence="4">Sperm</tissue>
    </source>
</reference>
<evidence type="ECO:0000259" key="2">
    <source>
        <dbReference type="PROSITE" id="PS50132"/>
    </source>
</evidence>
<evidence type="ECO:0000256" key="1">
    <source>
        <dbReference type="SAM" id="MobiDB-lite"/>
    </source>
</evidence>
<dbReference type="SMART" id="SM00315">
    <property type="entry name" value="RGS"/>
    <property type="match status" value="1"/>
</dbReference>
<dbReference type="FunFam" id="1.10.167.10:FF:000001">
    <property type="entry name" value="Putative regulator of g-protein signaling 12"/>
    <property type="match status" value="1"/>
</dbReference>
<accession>A0AAJ7UHS0</accession>
<organism evidence="3 4">
    <name type="scientific">Petromyzon marinus</name>
    <name type="common">Sea lamprey</name>
    <dbReference type="NCBI Taxonomy" id="7757"/>
    <lineage>
        <taxon>Eukaryota</taxon>
        <taxon>Metazoa</taxon>
        <taxon>Chordata</taxon>
        <taxon>Craniata</taxon>
        <taxon>Vertebrata</taxon>
        <taxon>Cyclostomata</taxon>
        <taxon>Hyperoartia</taxon>
        <taxon>Petromyzontiformes</taxon>
        <taxon>Petromyzontidae</taxon>
        <taxon>Petromyzon</taxon>
    </lineage>
</organism>
<keyword evidence="3" id="KW-1185">Reference proteome</keyword>
<dbReference type="PRINTS" id="PR01301">
    <property type="entry name" value="RGSPROTEIN"/>
</dbReference>
<proteinExistence type="predicted"/>
<dbReference type="InterPro" id="IPR016137">
    <property type="entry name" value="RGS"/>
</dbReference>
<dbReference type="GeneID" id="116958195"/>
<dbReference type="PROSITE" id="PS50132">
    <property type="entry name" value="RGS"/>
    <property type="match status" value="1"/>
</dbReference>
<dbReference type="SUPFAM" id="SSF48097">
    <property type="entry name" value="Regulator of G-protein signaling, RGS"/>
    <property type="match status" value="1"/>
</dbReference>
<dbReference type="InterPro" id="IPR044926">
    <property type="entry name" value="RGS_subdomain_2"/>
</dbReference>
<feature type="domain" description="RGS" evidence="2">
    <location>
        <begin position="53"/>
        <end position="169"/>
    </location>
</feature>
<dbReference type="Gene3D" id="1.10.167.10">
    <property type="entry name" value="Regulator of G-protein Signalling 4, domain 2"/>
    <property type="match status" value="1"/>
</dbReference>
<dbReference type="RefSeq" id="XP_032836590.1">
    <property type="nucleotide sequence ID" value="XM_032980699.1"/>
</dbReference>
<dbReference type="PANTHER" id="PTHR10845:SF242">
    <property type="entry name" value="NOVEL PROTEIN SIMILAR TO VERTEBRATE REGULATOR OF G-PROTEIN SIGNALLING FAMILY"/>
    <property type="match status" value="1"/>
</dbReference>
<sequence length="181" mass="20552">MRKLLFLRRRGAVASGDNNGNHHHHQQQHTDAALSTAKPPRVSVKEARAWSESLDRLLSHKYGRVAFLAFLRTEFSEENLEFWLACEEFKRMKAESKRLAQARKIYSQFIANHAPKEVNLDCLTRDATEAGLPGAAPGAFEPAQKRIYGLMERDSYPRFLLSPLYARLSGRAGRRDDDDAA</sequence>
<dbReference type="InterPro" id="IPR036305">
    <property type="entry name" value="RGS_sf"/>
</dbReference>
<dbReference type="KEGG" id="pmrn:116958195"/>
<name>A0AAJ7UHS0_PETMA</name>
<dbReference type="AlphaFoldDB" id="A0AAJ7UHS0"/>
<gene>
    <name evidence="4" type="primary">LOC116958195</name>
</gene>
<feature type="region of interest" description="Disordered" evidence="1">
    <location>
        <begin position="15"/>
        <end position="38"/>
    </location>
</feature>
<evidence type="ECO:0000313" key="4">
    <source>
        <dbReference type="RefSeq" id="XP_032836590.1"/>
    </source>
</evidence>
<dbReference type="Pfam" id="PF00615">
    <property type="entry name" value="RGS"/>
    <property type="match status" value="1"/>
</dbReference>
<evidence type="ECO:0000313" key="3">
    <source>
        <dbReference type="Proteomes" id="UP001318040"/>
    </source>
</evidence>